<dbReference type="PANTHER" id="PTHR31677">
    <property type="entry name" value="AP2 DOMAIN CLASS TRANSCRIPTION FACTOR"/>
    <property type="match status" value="1"/>
</dbReference>
<evidence type="ECO:0000313" key="9">
    <source>
        <dbReference type="Proteomes" id="UP000825729"/>
    </source>
</evidence>
<feature type="region of interest" description="Disordered" evidence="6">
    <location>
        <begin position="148"/>
        <end position="178"/>
    </location>
</feature>
<dbReference type="SMART" id="SM00380">
    <property type="entry name" value="AP2"/>
    <property type="match status" value="1"/>
</dbReference>
<evidence type="ECO:0000259" key="7">
    <source>
        <dbReference type="PROSITE" id="PS51032"/>
    </source>
</evidence>
<feature type="compositionally biased region" description="Low complexity" evidence="6">
    <location>
        <begin position="11"/>
        <end position="20"/>
    </location>
</feature>
<feature type="compositionally biased region" description="Low complexity" evidence="6">
    <location>
        <begin position="103"/>
        <end position="121"/>
    </location>
</feature>
<evidence type="ECO:0000256" key="2">
    <source>
        <dbReference type="ARBA" id="ARBA00023015"/>
    </source>
</evidence>
<keyword evidence="3" id="KW-0238">DNA-binding</keyword>
<evidence type="ECO:0000256" key="6">
    <source>
        <dbReference type="SAM" id="MobiDB-lite"/>
    </source>
</evidence>
<sequence length="386" mass="41873">MEEQVKKCNRRSASSAATSREGVVGVVGGCGAGMRYRGVRRRPWGRYAAEIRDPLSKERRWLGTFDTAEEAACAYDSAARAMRGIKARTNFAYPTNSPPPLPISSSSTTTSSSPSPPNTNTHLFNYYSRPNPFLHACSWPTTYQTTTIPPTPPPNTTPFMNPTLLPSSSSCSSSSSTSATPPTVSYLSPLLPAGANGSATTNTSTLPFTAMDFLPYTANVDQEPLYSTNNPTMDHNSVPTPETTDFFPWEHPDSGLLQEIISGFIPKSTTTAVASSKCYSCTSTLHHEPSAATKSSITSITSSRDSEIVDDDDNHHQNKCLNLYLNYQGGGDHHQPLDQLQYSPSVYEEGGQPRSFTGVAEASLDLEDIIHYPELVDIFASRLHNA</sequence>
<dbReference type="Proteomes" id="UP000825729">
    <property type="component" value="Unassembled WGS sequence"/>
</dbReference>
<dbReference type="SUPFAM" id="SSF54171">
    <property type="entry name" value="DNA-binding domain"/>
    <property type="match status" value="1"/>
</dbReference>
<dbReference type="CDD" id="cd00018">
    <property type="entry name" value="AP2"/>
    <property type="match status" value="1"/>
</dbReference>
<evidence type="ECO:0000256" key="5">
    <source>
        <dbReference type="ARBA" id="ARBA00023242"/>
    </source>
</evidence>
<comment type="subcellular location">
    <subcellularLocation>
        <location evidence="1">Nucleus</location>
    </subcellularLocation>
</comment>
<dbReference type="PANTHER" id="PTHR31677:SF146">
    <property type="entry name" value="ETHYLENE-RESPONSIVE TRANSCRIPTION FACTOR ESR2"/>
    <property type="match status" value="1"/>
</dbReference>
<dbReference type="AlphaFoldDB" id="A0AAV7ED09"/>
<reference evidence="8 9" key="1">
    <citation type="submission" date="2021-07" db="EMBL/GenBank/DDBJ databases">
        <title>The Aristolochia fimbriata genome: insights into angiosperm evolution, floral development and chemical biosynthesis.</title>
        <authorList>
            <person name="Jiao Y."/>
        </authorList>
    </citation>
    <scope>NUCLEOTIDE SEQUENCE [LARGE SCALE GENOMIC DNA]</scope>
    <source>
        <strain evidence="8">IBCAS-2021</strain>
        <tissue evidence="8">Leaf</tissue>
    </source>
</reference>
<evidence type="ECO:0000256" key="1">
    <source>
        <dbReference type="ARBA" id="ARBA00004123"/>
    </source>
</evidence>
<keyword evidence="5" id="KW-0539">Nucleus</keyword>
<dbReference type="FunFam" id="3.30.730.10:FF:000001">
    <property type="entry name" value="Ethylene-responsive transcription factor 2"/>
    <property type="match status" value="1"/>
</dbReference>
<accession>A0AAV7ED09</accession>
<feature type="region of interest" description="Disordered" evidence="6">
    <location>
        <begin position="1"/>
        <end position="20"/>
    </location>
</feature>
<evidence type="ECO:0000313" key="8">
    <source>
        <dbReference type="EMBL" id="KAG9446722.1"/>
    </source>
</evidence>
<feature type="compositionally biased region" description="Low complexity" evidence="6">
    <location>
        <begin position="157"/>
        <end position="178"/>
    </location>
</feature>
<comment type="caution">
    <text evidence="8">The sequence shown here is derived from an EMBL/GenBank/DDBJ whole genome shotgun (WGS) entry which is preliminary data.</text>
</comment>
<dbReference type="GO" id="GO:0005634">
    <property type="term" value="C:nucleus"/>
    <property type="evidence" value="ECO:0007669"/>
    <property type="project" value="UniProtKB-SubCell"/>
</dbReference>
<dbReference type="InterPro" id="IPR036955">
    <property type="entry name" value="AP2/ERF_dom_sf"/>
</dbReference>
<keyword evidence="9" id="KW-1185">Reference proteome</keyword>
<dbReference type="PRINTS" id="PR00367">
    <property type="entry name" value="ETHRSPELEMNT"/>
</dbReference>
<keyword evidence="2" id="KW-0805">Transcription regulation</keyword>
<name>A0AAV7ED09_ARIFI</name>
<evidence type="ECO:0000256" key="4">
    <source>
        <dbReference type="ARBA" id="ARBA00023163"/>
    </source>
</evidence>
<organism evidence="8 9">
    <name type="scientific">Aristolochia fimbriata</name>
    <name type="common">White veined hardy Dutchman's pipe vine</name>
    <dbReference type="NCBI Taxonomy" id="158543"/>
    <lineage>
        <taxon>Eukaryota</taxon>
        <taxon>Viridiplantae</taxon>
        <taxon>Streptophyta</taxon>
        <taxon>Embryophyta</taxon>
        <taxon>Tracheophyta</taxon>
        <taxon>Spermatophyta</taxon>
        <taxon>Magnoliopsida</taxon>
        <taxon>Magnoliidae</taxon>
        <taxon>Piperales</taxon>
        <taxon>Aristolochiaceae</taxon>
        <taxon>Aristolochia</taxon>
    </lineage>
</organism>
<dbReference type="EMBL" id="JAINDJ010000005">
    <property type="protein sequence ID" value="KAG9446722.1"/>
    <property type="molecule type" value="Genomic_DNA"/>
</dbReference>
<dbReference type="GO" id="GO:0003677">
    <property type="term" value="F:DNA binding"/>
    <property type="evidence" value="ECO:0007669"/>
    <property type="project" value="UniProtKB-KW"/>
</dbReference>
<proteinExistence type="predicted"/>
<dbReference type="PROSITE" id="PS51032">
    <property type="entry name" value="AP2_ERF"/>
    <property type="match status" value="1"/>
</dbReference>
<dbReference type="InterPro" id="IPR016177">
    <property type="entry name" value="DNA-bd_dom_sf"/>
</dbReference>
<keyword evidence="4" id="KW-0804">Transcription</keyword>
<dbReference type="Gene3D" id="3.30.730.10">
    <property type="entry name" value="AP2/ERF domain"/>
    <property type="match status" value="1"/>
</dbReference>
<feature type="domain" description="AP2/ERF" evidence="7">
    <location>
        <begin position="35"/>
        <end position="92"/>
    </location>
</feature>
<dbReference type="Pfam" id="PF00847">
    <property type="entry name" value="AP2"/>
    <property type="match status" value="1"/>
</dbReference>
<dbReference type="GO" id="GO:0003700">
    <property type="term" value="F:DNA-binding transcription factor activity"/>
    <property type="evidence" value="ECO:0007669"/>
    <property type="project" value="InterPro"/>
</dbReference>
<feature type="region of interest" description="Disordered" evidence="6">
    <location>
        <begin position="91"/>
        <end position="123"/>
    </location>
</feature>
<dbReference type="InterPro" id="IPR001471">
    <property type="entry name" value="AP2/ERF_dom"/>
</dbReference>
<protein>
    <recommendedName>
        <fullName evidence="7">AP2/ERF domain-containing protein</fullName>
    </recommendedName>
</protein>
<gene>
    <name evidence="8" type="ORF">H6P81_012850</name>
</gene>
<evidence type="ECO:0000256" key="3">
    <source>
        <dbReference type="ARBA" id="ARBA00023125"/>
    </source>
</evidence>